<dbReference type="InterPro" id="IPR007361">
    <property type="entry name" value="DUF427"/>
</dbReference>
<dbReference type="RefSeq" id="WP_171701886.1">
    <property type="nucleotide sequence ID" value="NZ_JABFHI010000002.1"/>
</dbReference>
<dbReference type="Gene3D" id="2.170.150.40">
    <property type="entry name" value="Domain of unknown function (DUF427)"/>
    <property type="match status" value="1"/>
</dbReference>
<proteinExistence type="predicted"/>
<feature type="domain" description="DUF427" evidence="1">
    <location>
        <begin position="17"/>
        <end position="62"/>
    </location>
</feature>
<organism evidence="2 3">
    <name type="scientific">Vreelandella azerica</name>
    <dbReference type="NCBI Taxonomy" id="2732867"/>
    <lineage>
        <taxon>Bacteria</taxon>
        <taxon>Pseudomonadati</taxon>
        <taxon>Pseudomonadota</taxon>
        <taxon>Gammaproteobacteria</taxon>
        <taxon>Oceanospirillales</taxon>
        <taxon>Halomonadaceae</taxon>
        <taxon>Vreelandella</taxon>
    </lineage>
</organism>
<evidence type="ECO:0000313" key="3">
    <source>
        <dbReference type="Proteomes" id="UP000588806"/>
    </source>
</evidence>
<sequence>MPQDARINLHPSRQHLQVHANGMLLADSANTIELRVLGYPPRHYFPCEDVLMGLDSSVANHHLLTIKEAHNDFFSLSETQELLIGASIRLRMCGRLLVN</sequence>
<keyword evidence="3" id="KW-1185">Reference proteome</keyword>
<reference evidence="2 3" key="1">
    <citation type="submission" date="2020-05" db="EMBL/GenBank/DDBJ databases">
        <authorList>
            <person name="Ruan W."/>
            <person name="Jeon C.O."/>
            <person name="Chun B.H."/>
        </authorList>
    </citation>
    <scope>NUCLEOTIDE SEQUENCE [LARGE SCALE GENOMIC DNA]</scope>
    <source>
        <strain evidence="2 3">TBZ9</strain>
    </source>
</reference>
<dbReference type="Pfam" id="PF04248">
    <property type="entry name" value="NTP_transf_9"/>
    <property type="match status" value="1"/>
</dbReference>
<dbReference type="Proteomes" id="UP000588806">
    <property type="component" value="Unassembled WGS sequence"/>
</dbReference>
<gene>
    <name evidence="2" type="ORF">HLB35_06020</name>
</gene>
<evidence type="ECO:0000313" key="2">
    <source>
        <dbReference type="EMBL" id="NOG31434.1"/>
    </source>
</evidence>
<name>A0A7Y3TWP5_9GAMM</name>
<dbReference type="AlphaFoldDB" id="A0A7Y3TWP5"/>
<comment type="caution">
    <text evidence="2">The sequence shown here is derived from an EMBL/GenBank/DDBJ whole genome shotgun (WGS) entry which is preliminary data.</text>
</comment>
<accession>A0A7Y3TWP5</accession>
<evidence type="ECO:0000259" key="1">
    <source>
        <dbReference type="Pfam" id="PF04248"/>
    </source>
</evidence>
<dbReference type="EMBL" id="JABFHI010000002">
    <property type="protein sequence ID" value="NOG31434.1"/>
    <property type="molecule type" value="Genomic_DNA"/>
</dbReference>
<reference evidence="2 3" key="2">
    <citation type="submission" date="2020-06" db="EMBL/GenBank/DDBJ databases">
        <title>Halomonas songnenensis sp. nov., a moderately halophilic bacterium isolated from saline and alkaline soils.</title>
        <authorList>
            <person name="Jiang J."/>
            <person name="Pan Y."/>
        </authorList>
    </citation>
    <scope>NUCLEOTIDE SEQUENCE [LARGE SCALE GENOMIC DNA]</scope>
    <source>
        <strain evidence="2 3">TBZ9</strain>
    </source>
</reference>
<protein>
    <submittedName>
        <fullName evidence="2">DUF427 domain-containing protein</fullName>
    </submittedName>
</protein>
<dbReference type="InterPro" id="IPR038694">
    <property type="entry name" value="DUF427_sf"/>
</dbReference>